<dbReference type="EMBL" id="LBWA01000002">
    <property type="protein sequence ID" value="KKQ98534.1"/>
    <property type="molecule type" value="Genomic_DNA"/>
</dbReference>
<proteinExistence type="predicted"/>
<comment type="caution">
    <text evidence="1">The sequence shown here is derived from an EMBL/GenBank/DDBJ whole genome shotgun (WGS) entry which is preliminary data.</text>
</comment>
<dbReference type="AlphaFoldDB" id="A0A0G0PK73"/>
<accession>A0A0G0PK73</accession>
<dbReference type="InterPro" id="IPR027417">
    <property type="entry name" value="P-loop_NTPase"/>
</dbReference>
<evidence type="ECO:0000313" key="1">
    <source>
        <dbReference type="EMBL" id="KKQ98534.1"/>
    </source>
</evidence>
<dbReference type="SUPFAM" id="SSF52540">
    <property type="entry name" value="P-loop containing nucleoside triphosphate hydrolases"/>
    <property type="match status" value="1"/>
</dbReference>
<evidence type="ECO:0008006" key="3">
    <source>
        <dbReference type="Google" id="ProtNLM"/>
    </source>
</evidence>
<dbReference type="Gene3D" id="3.40.50.300">
    <property type="entry name" value="P-loop containing nucleotide triphosphate hydrolases"/>
    <property type="match status" value="1"/>
</dbReference>
<reference evidence="1 2" key="1">
    <citation type="journal article" date="2015" name="Nature">
        <title>rRNA introns, odd ribosomes, and small enigmatic genomes across a large radiation of phyla.</title>
        <authorList>
            <person name="Brown C.T."/>
            <person name="Hug L.A."/>
            <person name="Thomas B.C."/>
            <person name="Sharon I."/>
            <person name="Castelle C.J."/>
            <person name="Singh A."/>
            <person name="Wilkins M.J."/>
            <person name="Williams K.H."/>
            <person name="Banfield J.F."/>
        </authorList>
    </citation>
    <scope>NUCLEOTIDE SEQUENCE [LARGE SCALE GENOMIC DNA]</scope>
</reference>
<gene>
    <name evidence="1" type="ORF">UT23_C0002G0034</name>
</gene>
<organism evidence="1 2">
    <name type="scientific">Candidatus Woesebacteria bacterium GW2011_GWA1_39_12</name>
    <dbReference type="NCBI Taxonomy" id="1618549"/>
    <lineage>
        <taxon>Bacteria</taxon>
        <taxon>Candidatus Woeseibacteriota</taxon>
    </lineage>
</organism>
<name>A0A0G0PK73_9BACT</name>
<dbReference type="Proteomes" id="UP000034325">
    <property type="component" value="Unassembled WGS sequence"/>
</dbReference>
<protein>
    <recommendedName>
        <fullName evidence="3">Thymidylate kinase</fullName>
    </recommendedName>
</protein>
<sequence>MAERLKPLDTSLSGPDGSGKDTVVLGVLDLLFQTFEEDLRIVRLDRPPMYIWQDKDGNRMTRKLFVPFFRFINHVHKVGDRDANIRLVQAANTANVMMQGWVVRRISNDSFKPDLYLSGRNYFTDPTAYAQFYAPELTALTIEERLRFMKQISRLPDYDQIYFMQIDPLTAYKRIEGRIAEERVKPTGQPLWQHRHETVQGLTLLSEAFQEIPLVVEKVFPNTEVINIDASAPKGEVALRIASDIRRRLNPIIYNTKSESIARELV</sequence>
<evidence type="ECO:0000313" key="2">
    <source>
        <dbReference type="Proteomes" id="UP000034325"/>
    </source>
</evidence>